<name>A0A4D7C0Y6_9SPHN</name>
<dbReference type="Proteomes" id="UP000298714">
    <property type="component" value="Chromosome"/>
</dbReference>
<dbReference type="InterPro" id="IPR009297">
    <property type="entry name" value="DUF952"/>
</dbReference>
<dbReference type="RefSeq" id="WP_222873464.1">
    <property type="nucleotide sequence ID" value="NZ_CP039704.1"/>
</dbReference>
<evidence type="ECO:0000313" key="1">
    <source>
        <dbReference type="EMBL" id="QCI78701.1"/>
    </source>
</evidence>
<accession>A0A4D7C0Y6</accession>
<dbReference type="Pfam" id="PF06108">
    <property type="entry name" value="DUF952"/>
    <property type="match status" value="1"/>
</dbReference>
<proteinExistence type="predicted"/>
<protein>
    <submittedName>
        <fullName evidence="1">DUF952 domain-containing protein</fullName>
    </submittedName>
</protein>
<dbReference type="EMBL" id="CP039704">
    <property type="protein sequence ID" value="QCI78701.1"/>
    <property type="molecule type" value="Genomic_DNA"/>
</dbReference>
<dbReference type="Gene3D" id="3.20.170.20">
    <property type="entry name" value="Protein of unknown function DUF952"/>
    <property type="match status" value="1"/>
</dbReference>
<sequence>MIYKLLTRDQWAALVRDGVFAGSADDRRDGYIHLSALDQVAGTLAKYFADIDGVVLAEVEPARCGAALRWEPSRGGALFPHLYASLPMDLITRHWWLARGADGAYCLPDDLCA</sequence>
<organism evidence="1 2">
    <name type="scientific">Hankyongella ginsenosidimutans</name>
    <dbReference type="NCBI Taxonomy" id="1763828"/>
    <lineage>
        <taxon>Bacteria</taxon>
        <taxon>Pseudomonadati</taxon>
        <taxon>Pseudomonadota</taxon>
        <taxon>Alphaproteobacteria</taxon>
        <taxon>Sphingomonadales</taxon>
        <taxon>Sphingomonadaceae</taxon>
        <taxon>Hankyongella</taxon>
    </lineage>
</organism>
<dbReference type="PANTHER" id="PTHR34129">
    <property type="entry name" value="BLR1139 PROTEIN"/>
    <property type="match status" value="1"/>
</dbReference>
<dbReference type="PANTHER" id="PTHR34129:SF1">
    <property type="entry name" value="DUF952 DOMAIN-CONTAINING PROTEIN"/>
    <property type="match status" value="1"/>
</dbReference>
<reference evidence="2" key="1">
    <citation type="submission" date="2019-04" db="EMBL/GenBank/DDBJ databases">
        <title>Complete genome sequence of Sphingomonas sp. W1-2-3.</title>
        <authorList>
            <person name="Im W.T."/>
        </authorList>
    </citation>
    <scope>NUCLEOTIDE SEQUENCE [LARGE SCALE GENOMIC DNA]</scope>
    <source>
        <strain evidence="2">W1-2-3</strain>
    </source>
</reference>
<evidence type="ECO:0000313" key="2">
    <source>
        <dbReference type="Proteomes" id="UP000298714"/>
    </source>
</evidence>
<dbReference type="SUPFAM" id="SSF56399">
    <property type="entry name" value="ADP-ribosylation"/>
    <property type="match status" value="1"/>
</dbReference>
<dbReference type="KEGG" id="hgn:E6W36_00840"/>
<dbReference type="AlphaFoldDB" id="A0A4D7C0Y6"/>
<gene>
    <name evidence="1" type="ORF">E6W36_00840</name>
</gene>
<keyword evidence="2" id="KW-1185">Reference proteome</keyword>